<evidence type="ECO:0000256" key="4">
    <source>
        <dbReference type="ARBA" id="ARBA00022475"/>
    </source>
</evidence>
<organism evidence="12 13">
    <name type="scientific">Candidatus Borkfalkia avistercoris</name>
    <dbReference type="NCBI Taxonomy" id="2838504"/>
    <lineage>
        <taxon>Bacteria</taxon>
        <taxon>Bacillati</taxon>
        <taxon>Bacillota</taxon>
        <taxon>Clostridia</taxon>
        <taxon>Christensenellales</taxon>
        <taxon>Christensenellaceae</taxon>
        <taxon>Candidatus Borkfalkia</taxon>
    </lineage>
</organism>
<dbReference type="PANTHER" id="PTHR45453">
    <property type="entry name" value="PHOSPHATE REGULON SENSOR PROTEIN PHOR"/>
    <property type="match status" value="1"/>
</dbReference>
<dbReference type="SUPFAM" id="SSF103190">
    <property type="entry name" value="Sensory domain-like"/>
    <property type="match status" value="1"/>
</dbReference>
<comment type="caution">
    <text evidence="12">The sequence shown here is derived from an EMBL/GenBank/DDBJ whole genome shotgun (WGS) entry which is preliminary data.</text>
</comment>
<evidence type="ECO:0000256" key="5">
    <source>
        <dbReference type="ARBA" id="ARBA00022553"/>
    </source>
</evidence>
<evidence type="ECO:0000256" key="1">
    <source>
        <dbReference type="ARBA" id="ARBA00000085"/>
    </source>
</evidence>
<dbReference type="SMART" id="SM00388">
    <property type="entry name" value="HisKA"/>
    <property type="match status" value="1"/>
</dbReference>
<evidence type="ECO:0000256" key="10">
    <source>
        <dbReference type="ARBA" id="ARBA00023012"/>
    </source>
</evidence>
<accession>A0A9D2CXM2</accession>
<evidence type="ECO:0000313" key="12">
    <source>
        <dbReference type="EMBL" id="HIZ02736.1"/>
    </source>
</evidence>
<dbReference type="CDD" id="cd00082">
    <property type="entry name" value="HisKA"/>
    <property type="match status" value="1"/>
</dbReference>
<dbReference type="SUPFAM" id="SSF55874">
    <property type="entry name" value="ATPase domain of HSP90 chaperone/DNA topoisomerase II/histidine kinase"/>
    <property type="match status" value="1"/>
</dbReference>
<keyword evidence="10" id="KW-0902">Two-component regulatory system</keyword>
<sequence>MRKRILIALLSITVAGILLLALLFTDVFYQNNVDAAERQLQIYMNFFDASAPFTQEEAESFSQKTDGARVTLMEADGTVVADSYAPVQGETREDREEVREAIENGEGYSVRESGTVGENMIYYCVRIDGQGGALVRIGMRLDTGVSFFVDALPTVIWFLVLDILCCLVFAWLATSAILKPVENLTKELASSASGSEIRTKYSELKPIAKMMNDMSADIGDKVARIKEDNRIEKLVLDSMEHGIAIFRSPSDVILINKTAARLLSYEENEPIPLFTEDAEISDLLSAGESASVYRTFGEKDYNFRFTMGDPNVLLITDVTESMAAARSKNEFIANVTHEMNTPLTSIKGFAELIAAGAVPPERIQGMAKTIIKQSDRLANLIRSIINFSAIDSDELPDYEVDISELIAELIGGFEPKLRKKNIALRLNVEQGVKVMSRRERLVEILNNLITNGIRYNKEGGTLEISLSGGDRPRLTVQDTGIGLSEEDKTRIFDRFYTVDKSHNGSGGGFGLGLAIVKKLCRRAGWELKVESTLGEGTAFTVVFCPKNEN</sequence>
<gene>
    <name evidence="12" type="ORF">H9727_00450</name>
</gene>
<keyword evidence="4" id="KW-1003">Cell membrane</keyword>
<dbReference type="InterPro" id="IPR003594">
    <property type="entry name" value="HATPase_dom"/>
</dbReference>
<dbReference type="EMBL" id="DXCL01000003">
    <property type="protein sequence ID" value="HIZ02736.1"/>
    <property type="molecule type" value="Genomic_DNA"/>
</dbReference>
<dbReference type="SUPFAM" id="SSF47384">
    <property type="entry name" value="Homodimeric domain of signal transducing histidine kinase"/>
    <property type="match status" value="1"/>
</dbReference>
<evidence type="ECO:0000256" key="9">
    <source>
        <dbReference type="ARBA" id="ARBA00022989"/>
    </source>
</evidence>
<comment type="subcellular location">
    <subcellularLocation>
        <location evidence="2">Cell membrane</location>
        <topology evidence="2">Multi-pass membrane protein</topology>
    </subcellularLocation>
</comment>
<dbReference type="Pfam" id="PF00512">
    <property type="entry name" value="HisKA"/>
    <property type="match status" value="1"/>
</dbReference>
<proteinExistence type="predicted"/>
<dbReference type="InterPro" id="IPR004358">
    <property type="entry name" value="Sig_transdc_His_kin-like_C"/>
</dbReference>
<dbReference type="SMART" id="SM00387">
    <property type="entry name" value="HATPase_c"/>
    <property type="match status" value="1"/>
</dbReference>
<keyword evidence="6" id="KW-0808">Transferase</keyword>
<dbReference type="Pfam" id="PF02518">
    <property type="entry name" value="HATPase_c"/>
    <property type="match status" value="1"/>
</dbReference>
<reference evidence="12" key="1">
    <citation type="journal article" date="2021" name="PeerJ">
        <title>Extensive microbial diversity within the chicken gut microbiome revealed by metagenomics and culture.</title>
        <authorList>
            <person name="Gilroy R."/>
            <person name="Ravi A."/>
            <person name="Getino M."/>
            <person name="Pursley I."/>
            <person name="Horton D.L."/>
            <person name="Alikhan N.F."/>
            <person name="Baker D."/>
            <person name="Gharbi K."/>
            <person name="Hall N."/>
            <person name="Watson M."/>
            <person name="Adriaenssens E.M."/>
            <person name="Foster-Nyarko E."/>
            <person name="Jarju S."/>
            <person name="Secka A."/>
            <person name="Antonio M."/>
            <person name="Oren A."/>
            <person name="Chaudhuri R.R."/>
            <person name="La Ragione R."/>
            <person name="Hildebrand F."/>
            <person name="Pallen M.J."/>
        </authorList>
    </citation>
    <scope>NUCLEOTIDE SEQUENCE</scope>
    <source>
        <strain evidence="12">CHK187-5294</strain>
    </source>
</reference>
<evidence type="ECO:0000256" key="3">
    <source>
        <dbReference type="ARBA" id="ARBA00012438"/>
    </source>
</evidence>
<feature type="domain" description="Histidine kinase" evidence="11">
    <location>
        <begin position="334"/>
        <end position="547"/>
    </location>
</feature>
<reference evidence="12" key="2">
    <citation type="submission" date="2021-04" db="EMBL/GenBank/DDBJ databases">
        <authorList>
            <person name="Gilroy R."/>
        </authorList>
    </citation>
    <scope>NUCLEOTIDE SEQUENCE</scope>
    <source>
        <strain evidence="12">CHK187-5294</strain>
    </source>
</reference>
<dbReference type="Gene3D" id="1.10.287.130">
    <property type="match status" value="1"/>
</dbReference>
<keyword evidence="9" id="KW-1133">Transmembrane helix</keyword>
<dbReference type="InterPro" id="IPR003661">
    <property type="entry name" value="HisK_dim/P_dom"/>
</dbReference>
<dbReference type="PANTHER" id="PTHR45453:SF1">
    <property type="entry name" value="PHOSPHATE REGULON SENSOR PROTEIN PHOR"/>
    <property type="match status" value="1"/>
</dbReference>
<keyword evidence="8" id="KW-0418">Kinase</keyword>
<evidence type="ECO:0000256" key="8">
    <source>
        <dbReference type="ARBA" id="ARBA00022777"/>
    </source>
</evidence>
<keyword evidence="7" id="KW-0812">Transmembrane</keyword>
<evidence type="ECO:0000256" key="2">
    <source>
        <dbReference type="ARBA" id="ARBA00004651"/>
    </source>
</evidence>
<dbReference type="GO" id="GO:0005886">
    <property type="term" value="C:plasma membrane"/>
    <property type="evidence" value="ECO:0007669"/>
    <property type="project" value="UniProtKB-SubCell"/>
</dbReference>
<dbReference type="PRINTS" id="PR00344">
    <property type="entry name" value="BCTRLSENSOR"/>
</dbReference>
<evidence type="ECO:0000259" key="11">
    <source>
        <dbReference type="PROSITE" id="PS50109"/>
    </source>
</evidence>
<dbReference type="AlphaFoldDB" id="A0A9D2CXM2"/>
<dbReference type="GO" id="GO:0004721">
    <property type="term" value="F:phosphoprotein phosphatase activity"/>
    <property type="evidence" value="ECO:0007669"/>
    <property type="project" value="TreeGrafter"/>
</dbReference>
<dbReference type="InterPro" id="IPR036097">
    <property type="entry name" value="HisK_dim/P_sf"/>
</dbReference>
<dbReference type="GO" id="GO:0016036">
    <property type="term" value="P:cellular response to phosphate starvation"/>
    <property type="evidence" value="ECO:0007669"/>
    <property type="project" value="TreeGrafter"/>
</dbReference>
<dbReference type="PROSITE" id="PS50109">
    <property type="entry name" value="HIS_KIN"/>
    <property type="match status" value="1"/>
</dbReference>
<comment type="catalytic activity">
    <reaction evidence="1">
        <text>ATP + protein L-histidine = ADP + protein N-phospho-L-histidine.</text>
        <dbReference type="EC" id="2.7.13.3"/>
    </reaction>
</comment>
<evidence type="ECO:0000256" key="7">
    <source>
        <dbReference type="ARBA" id="ARBA00022692"/>
    </source>
</evidence>
<dbReference type="InterPro" id="IPR029151">
    <property type="entry name" value="Sensor-like_sf"/>
</dbReference>
<evidence type="ECO:0000256" key="6">
    <source>
        <dbReference type="ARBA" id="ARBA00022679"/>
    </source>
</evidence>
<dbReference type="Proteomes" id="UP000824132">
    <property type="component" value="Unassembled WGS sequence"/>
</dbReference>
<dbReference type="InterPro" id="IPR036890">
    <property type="entry name" value="HATPase_C_sf"/>
</dbReference>
<keyword evidence="9" id="KW-0472">Membrane</keyword>
<evidence type="ECO:0000313" key="13">
    <source>
        <dbReference type="Proteomes" id="UP000824132"/>
    </source>
</evidence>
<dbReference type="InterPro" id="IPR050351">
    <property type="entry name" value="BphY/WalK/GraS-like"/>
</dbReference>
<dbReference type="Gene3D" id="3.30.565.10">
    <property type="entry name" value="Histidine kinase-like ATPase, C-terminal domain"/>
    <property type="match status" value="1"/>
</dbReference>
<dbReference type="GO" id="GO:0000155">
    <property type="term" value="F:phosphorelay sensor kinase activity"/>
    <property type="evidence" value="ECO:0007669"/>
    <property type="project" value="InterPro"/>
</dbReference>
<dbReference type="EC" id="2.7.13.3" evidence="3"/>
<dbReference type="InterPro" id="IPR005467">
    <property type="entry name" value="His_kinase_dom"/>
</dbReference>
<protein>
    <recommendedName>
        <fullName evidence="3">histidine kinase</fullName>
        <ecNumber evidence="3">2.7.13.3</ecNumber>
    </recommendedName>
</protein>
<name>A0A9D2CXM2_9FIRM</name>
<keyword evidence="5" id="KW-0597">Phosphoprotein</keyword>